<dbReference type="EMBL" id="CP003360">
    <property type="protein sequence ID" value="AFM25083.1"/>
    <property type="molecule type" value="Genomic_DNA"/>
</dbReference>
<dbReference type="GO" id="GO:0032259">
    <property type="term" value="P:methylation"/>
    <property type="evidence" value="ECO:0007669"/>
    <property type="project" value="UniProtKB-KW"/>
</dbReference>
<dbReference type="KEGG" id="dti:Desti_2400"/>
<dbReference type="Proteomes" id="UP000006055">
    <property type="component" value="Chromosome"/>
</dbReference>
<name>I4C692_DESTA</name>
<evidence type="ECO:0000256" key="1">
    <source>
        <dbReference type="ARBA" id="ARBA00022603"/>
    </source>
</evidence>
<protein>
    <submittedName>
        <fullName evidence="4">Methyltransferase family protein</fullName>
    </submittedName>
</protein>
<keyword evidence="2" id="KW-0949">S-adenosyl-L-methionine</keyword>
<dbReference type="AlphaFoldDB" id="I4C692"/>
<dbReference type="PANTHER" id="PTHR47806:SF1">
    <property type="entry name" value="RIBOSOMAL PROTEIN UL3 GLUTAMINE METHYLTRANSFERASE"/>
    <property type="match status" value="1"/>
</dbReference>
<keyword evidence="5" id="KW-1185">Reference proteome</keyword>
<dbReference type="GO" id="GO:0036009">
    <property type="term" value="F:protein-glutamine N-methyltransferase activity"/>
    <property type="evidence" value="ECO:0007669"/>
    <property type="project" value="InterPro"/>
</dbReference>
<evidence type="ECO:0000313" key="5">
    <source>
        <dbReference type="Proteomes" id="UP000006055"/>
    </source>
</evidence>
<dbReference type="SUPFAM" id="SSF53335">
    <property type="entry name" value="S-adenosyl-L-methionine-dependent methyltransferases"/>
    <property type="match status" value="1"/>
</dbReference>
<keyword evidence="1 4" id="KW-0489">Methyltransferase</keyword>
<feature type="domain" description="Methyltransferase small" evidence="3">
    <location>
        <begin position="43"/>
        <end position="141"/>
    </location>
</feature>
<dbReference type="GO" id="GO:0005829">
    <property type="term" value="C:cytosol"/>
    <property type="evidence" value="ECO:0007669"/>
    <property type="project" value="TreeGrafter"/>
</dbReference>
<dbReference type="CDD" id="cd02440">
    <property type="entry name" value="AdoMet_MTases"/>
    <property type="match status" value="1"/>
</dbReference>
<dbReference type="InterPro" id="IPR029063">
    <property type="entry name" value="SAM-dependent_MTases_sf"/>
</dbReference>
<dbReference type="STRING" id="706587.Desti_2400"/>
<reference evidence="5" key="1">
    <citation type="submission" date="2012-06" db="EMBL/GenBank/DDBJ databases">
        <title>Complete sequence of chromosome of Desulfomonile tiedjei DSM 6799.</title>
        <authorList>
            <person name="Lucas S."/>
            <person name="Copeland A."/>
            <person name="Lapidus A."/>
            <person name="Glavina del Rio T."/>
            <person name="Dalin E."/>
            <person name="Tice H."/>
            <person name="Bruce D."/>
            <person name="Goodwin L."/>
            <person name="Pitluck S."/>
            <person name="Peters L."/>
            <person name="Ovchinnikova G."/>
            <person name="Zeytun A."/>
            <person name="Lu M."/>
            <person name="Kyrpides N."/>
            <person name="Mavromatis K."/>
            <person name="Ivanova N."/>
            <person name="Brettin T."/>
            <person name="Detter J.C."/>
            <person name="Han C."/>
            <person name="Larimer F."/>
            <person name="Land M."/>
            <person name="Hauser L."/>
            <person name="Markowitz V."/>
            <person name="Cheng J.-F."/>
            <person name="Hugenholtz P."/>
            <person name="Woyke T."/>
            <person name="Wu D."/>
            <person name="Spring S."/>
            <person name="Schroeder M."/>
            <person name="Brambilla E."/>
            <person name="Klenk H.-P."/>
            <person name="Eisen J.A."/>
        </authorList>
    </citation>
    <scope>NUCLEOTIDE SEQUENCE [LARGE SCALE GENOMIC DNA]</scope>
    <source>
        <strain evidence="5">ATCC 49306 / DSM 6799 / DCB-1</strain>
    </source>
</reference>
<dbReference type="RefSeq" id="WP_014810226.1">
    <property type="nucleotide sequence ID" value="NC_018025.1"/>
</dbReference>
<evidence type="ECO:0000259" key="3">
    <source>
        <dbReference type="Pfam" id="PF05175"/>
    </source>
</evidence>
<dbReference type="Gene3D" id="3.40.50.150">
    <property type="entry name" value="Vaccinia Virus protein VP39"/>
    <property type="match status" value="1"/>
</dbReference>
<organism evidence="4 5">
    <name type="scientific">Desulfomonile tiedjei (strain ATCC 49306 / DSM 6799 / DCB-1)</name>
    <dbReference type="NCBI Taxonomy" id="706587"/>
    <lineage>
        <taxon>Bacteria</taxon>
        <taxon>Pseudomonadati</taxon>
        <taxon>Thermodesulfobacteriota</taxon>
        <taxon>Desulfomonilia</taxon>
        <taxon>Desulfomonilales</taxon>
        <taxon>Desulfomonilaceae</taxon>
        <taxon>Desulfomonile</taxon>
    </lineage>
</organism>
<dbReference type="Pfam" id="PF05175">
    <property type="entry name" value="MTS"/>
    <property type="match status" value="1"/>
</dbReference>
<evidence type="ECO:0000256" key="2">
    <source>
        <dbReference type="ARBA" id="ARBA00022691"/>
    </source>
</evidence>
<accession>I4C692</accession>
<dbReference type="InterPro" id="IPR017127">
    <property type="entry name" value="Ribosome_uL3_MTase"/>
</dbReference>
<keyword evidence="4" id="KW-0808">Transferase</keyword>
<proteinExistence type="predicted"/>
<dbReference type="InterPro" id="IPR007848">
    <property type="entry name" value="Small_mtfrase_dom"/>
</dbReference>
<dbReference type="PANTHER" id="PTHR47806">
    <property type="entry name" value="50S RIBOSOMAL PROTEIN L3 GLUTAMINE METHYLTRANSFERASE"/>
    <property type="match status" value="1"/>
</dbReference>
<dbReference type="eggNOG" id="COG2890">
    <property type="taxonomic scope" value="Bacteria"/>
</dbReference>
<gene>
    <name evidence="4" type="ordered locus">Desti_2400</name>
</gene>
<sequence>MSLGELQIWPSILDLVHSLIRLRAFRLAIAGWHFQVDAVSLVHDHIWDGTSLLLRKGIRRYARDGYRVLDLGTGHLGLLAVYCARTYEVRTVAVDINDEFVANARIVAMASHVPEIVFKQSDWFSNVDGTFDVIFGNVPYVPTECSTNANSREHPEIWQGGKDGSSHVRCILQQVADYLKPHGLLLLGINTRYLPRTSTMGLIETSQELELRTIVESWISRNEIYVLGLKHPIYERLHETPGIRAECPESFSRPHIWDAHFMIPTSKPLSAWIKYWPANSRVHELNH</sequence>
<dbReference type="OrthoDB" id="5383291at2"/>
<dbReference type="HOGENOM" id="CLU_968848_0_0_7"/>
<evidence type="ECO:0000313" key="4">
    <source>
        <dbReference type="EMBL" id="AFM25083.1"/>
    </source>
</evidence>